<keyword evidence="4" id="KW-1185">Reference proteome</keyword>
<dbReference type="InterPro" id="IPR029055">
    <property type="entry name" value="Ntn_hydrolases_N"/>
</dbReference>
<reference evidence="3 4" key="1">
    <citation type="submission" date="2020-11" db="EMBL/GenBank/DDBJ databases">
        <title>Kefir isolates.</title>
        <authorList>
            <person name="Marcisauskas S."/>
            <person name="Kim Y."/>
            <person name="Blasche S."/>
        </authorList>
    </citation>
    <scope>NUCLEOTIDE SEQUENCE [LARGE SCALE GENOMIC DNA]</scope>
    <source>
        <strain evidence="3 4">KR</strain>
    </source>
</reference>
<protein>
    <recommendedName>
        <fullName evidence="2">Glutamine amidotransferase type-2 domain-containing protein</fullName>
    </recommendedName>
</protein>
<dbReference type="GO" id="GO:0008242">
    <property type="term" value="F:omega peptidase activity"/>
    <property type="evidence" value="ECO:0007669"/>
    <property type="project" value="TreeGrafter"/>
</dbReference>
<sequence length="358" mass="39365">MCRWIAYFSPEPILLGDIERPKHSLIKQIDEHYLPELKKHYARDRASDDGLSPNPLTNVDGFGIGWFSSVPAKYRAAAATSEGGSDWEPVLYKNTMPPRHDPNLVNCCRAIESPVVFGHIRDGSPVALTNCHPYTAGNVVLMHNGTIGGFFEALPQLLPLISPKARKIIKGTTDSEHFLALFLTYLDPDGDWTGAYDSDTVAAALAKAVGTMVRLCAPPEGWPSSRPLTATTRNGLATHITLNLAICFGAKDFYALRFAYPEYEDPPSLYWSTQSGATLDRRYQGHPDSPDAAGGQLPREQHEQHVVVASEPMTKGEDHAWHLLKNGELLRAHASDMKGQKGWKPDIRPLSSFGKIAA</sequence>
<evidence type="ECO:0000313" key="4">
    <source>
        <dbReference type="Proteomes" id="UP000777482"/>
    </source>
</evidence>
<dbReference type="InterPro" id="IPR052373">
    <property type="entry name" value="Gamma-glu_amide_hydrolase"/>
</dbReference>
<feature type="domain" description="Glutamine amidotransferase type-2" evidence="2">
    <location>
        <begin position="2"/>
        <end position="335"/>
    </location>
</feature>
<dbReference type="GO" id="GO:0061672">
    <property type="term" value="C:glutathione hydrolase complex"/>
    <property type="evidence" value="ECO:0007669"/>
    <property type="project" value="TreeGrafter"/>
</dbReference>
<evidence type="ECO:0000259" key="2">
    <source>
        <dbReference type="PROSITE" id="PS51278"/>
    </source>
</evidence>
<dbReference type="SUPFAM" id="SSF56235">
    <property type="entry name" value="N-terminal nucleophile aminohydrolases (Ntn hydrolases)"/>
    <property type="match status" value="1"/>
</dbReference>
<dbReference type="GO" id="GO:0006751">
    <property type="term" value="P:glutathione catabolic process"/>
    <property type="evidence" value="ECO:0007669"/>
    <property type="project" value="TreeGrafter"/>
</dbReference>
<dbReference type="PANTHER" id="PTHR43187">
    <property type="entry name" value="GLUTAMINE AMIDOTRANSFERASE DUG3-RELATED"/>
    <property type="match status" value="1"/>
</dbReference>
<evidence type="ECO:0000256" key="1">
    <source>
        <dbReference type="SAM" id="MobiDB-lite"/>
    </source>
</evidence>
<feature type="compositionally biased region" description="Basic and acidic residues" evidence="1">
    <location>
        <begin position="280"/>
        <end position="289"/>
    </location>
</feature>
<name>A0A9P6VTG3_RHOMI</name>
<dbReference type="CDD" id="cd01908">
    <property type="entry name" value="YafJ"/>
    <property type="match status" value="1"/>
</dbReference>
<dbReference type="Proteomes" id="UP000777482">
    <property type="component" value="Unassembled WGS sequence"/>
</dbReference>
<dbReference type="AlphaFoldDB" id="A0A9P6VTG3"/>
<dbReference type="OrthoDB" id="444432at2759"/>
<evidence type="ECO:0000313" key="3">
    <source>
        <dbReference type="EMBL" id="KAG0653366.1"/>
    </source>
</evidence>
<feature type="region of interest" description="Disordered" evidence="1">
    <location>
        <begin position="280"/>
        <end position="304"/>
    </location>
</feature>
<dbReference type="InterPro" id="IPR017932">
    <property type="entry name" value="GATase_2_dom"/>
</dbReference>
<dbReference type="PROSITE" id="PS51278">
    <property type="entry name" value="GATASE_TYPE_2"/>
    <property type="match status" value="1"/>
</dbReference>
<proteinExistence type="predicted"/>
<dbReference type="GO" id="GO:0005737">
    <property type="term" value="C:cytoplasm"/>
    <property type="evidence" value="ECO:0007669"/>
    <property type="project" value="TreeGrafter"/>
</dbReference>
<dbReference type="EMBL" id="PUHQ01000217">
    <property type="protein sequence ID" value="KAG0653366.1"/>
    <property type="molecule type" value="Genomic_DNA"/>
</dbReference>
<gene>
    <name evidence="3" type="ORF">C6P46_002882</name>
</gene>
<accession>A0A9P6VTG3</accession>
<organism evidence="3 4">
    <name type="scientific">Rhodotorula mucilaginosa</name>
    <name type="common">Yeast</name>
    <name type="synonym">Rhodotorula rubra</name>
    <dbReference type="NCBI Taxonomy" id="5537"/>
    <lineage>
        <taxon>Eukaryota</taxon>
        <taxon>Fungi</taxon>
        <taxon>Dikarya</taxon>
        <taxon>Basidiomycota</taxon>
        <taxon>Pucciniomycotina</taxon>
        <taxon>Microbotryomycetes</taxon>
        <taxon>Sporidiobolales</taxon>
        <taxon>Sporidiobolaceae</taxon>
        <taxon>Rhodotorula</taxon>
    </lineage>
</organism>
<comment type="caution">
    <text evidence="3">The sequence shown here is derived from an EMBL/GenBank/DDBJ whole genome shotgun (WGS) entry which is preliminary data.</text>
</comment>
<dbReference type="PANTHER" id="PTHR43187:SF1">
    <property type="entry name" value="GLUTAMINE AMIDOTRANSFERASE DUG3-RELATED"/>
    <property type="match status" value="1"/>
</dbReference>
<dbReference type="Gene3D" id="3.60.20.10">
    <property type="entry name" value="Glutamine Phosphoribosylpyrophosphate, subunit 1, domain 1"/>
    <property type="match status" value="1"/>
</dbReference>